<dbReference type="AlphaFoldDB" id="A0A2K1IM96"/>
<reference evidence="1 3" key="2">
    <citation type="journal article" date="2018" name="Plant J.">
        <title>The Physcomitrella patens chromosome-scale assembly reveals moss genome structure and evolution.</title>
        <authorList>
            <person name="Lang D."/>
            <person name="Ullrich K.K."/>
            <person name="Murat F."/>
            <person name="Fuchs J."/>
            <person name="Jenkins J."/>
            <person name="Haas F.B."/>
            <person name="Piednoel M."/>
            <person name="Gundlach H."/>
            <person name="Van Bel M."/>
            <person name="Meyberg R."/>
            <person name="Vives C."/>
            <person name="Morata J."/>
            <person name="Symeonidi A."/>
            <person name="Hiss M."/>
            <person name="Muchero W."/>
            <person name="Kamisugi Y."/>
            <person name="Saleh O."/>
            <person name="Blanc G."/>
            <person name="Decker E.L."/>
            <person name="van Gessel N."/>
            <person name="Grimwood J."/>
            <person name="Hayes R.D."/>
            <person name="Graham S.W."/>
            <person name="Gunter L.E."/>
            <person name="McDaniel S.F."/>
            <person name="Hoernstein S.N.W."/>
            <person name="Larsson A."/>
            <person name="Li F.W."/>
            <person name="Perroud P.F."/>
            <person name="Phillips J."/>
            <person name="Ranjan P."/>
            <person name="Rokshar D.S."/>
            <person name="Rothfels C.J."/>
            <person name="Schneider L."/>
            <person name="Shu S."/>
            <person name="Stevenson D.W."/>
            <person name="Thummler F."/>
            <person name="Tillich M."/>
            <person name="Villarreal Aguilar J.C."/>
            <person name="Widiez T."/>
            <person name="Wong G.K."/>
            <person name="Wymore A."/>
            <person name="Zhang Y."/>
            <person name="Zimmer A.D."/>
            <person name="Quatrano R.S."/>
            <person name="Mayer K.F.X."/>
            <person name="Goodstein D."/>
            <person name="Casacuberta J.M."/>
            <person name="Vandepoele K."/>
            <person name="Reski R."/>
            <person name="Cuming A.C."/>
            <person name="Tuskan G.A."/>
            <person name="Maumus F."/>
            <person name="Salse J."/>
            <person name="Schmutz J."/>
            <person name="Rensing S.A."/>
        </authorList>
    </citation>
    <scope>NUCLEOTIDE SEQUENCE [LARGE SCALE GENOMIC DNA]</scope>
    <source>
        <strain evidence="2 3">cv. Gransden 2004</strain>
    </source>
</reference>
<keyword evidence="3" id="KW-1185">Reference proteome</keyword>
<dbReference type="Proteomes" id="UP000006727">
    <property type="component" value="Chromosome 22"/>
</dbReference>
<dbReference type="Gramene" id="Pp3c22_4640V3.3">
    <property type="protein sequence ID" value="Pp3c22_4640V3.3"/>
    <property type="gene ID" value="Pp3c22_4640"/>
</dbReference>
<protein>
    <submittedName>
        <fullName evidence="1 2">Uncharacterized protein</fullName>
    </submittedName>
</protein>
<reference evidence="2" key="3">
    <citation type="submission" date="2020-12" db="UniProtKB">
        <authorList>
            <consortium name="EnsemblPlants"/>
        </authorList>
    </citation>
    <scope>IDENTIFICATION</scope>
</reference>
<evidence type="ECO:0000313" key="3">
    <source>
        <dbReference type="Proteomes" id="UP000006727"/>
    </source>
</evidence>
<evidence type="ECO:0000313" key="1">
    <source>
        <dbReference type="EMBL" id="PNR30393.1"/>
    </source>
</evidence>
<sequence>MVCILRPLPFQRMNINTFKACSVHRACVSLMCGVLP</sequence>
<dbReference type="Gramene" id="Pp3c22_4640V3.1">
    <property type="protein sequence ID" value="Pp3c22_4640V3.1"/>
    <property type="gene ID" value="Pp3c22_4640"/>
</dbReference>
<dbReference type="EnsemblPlants" id="Pp3c22_4640V3.1">
    <property type="protein sequence ID" value="Pp3c22_4640V3.1"/>
    <property type="gene ID" value="Pp3c22_4640"/>
</dbReference>
<proteinExistence type="predicted"/>
<dbReference type="PaxDb" id="3218-PP1S275_33V6.1"/>
<accession>A0A2K1IM96</accession>
<name>A0A2K1IM96_PHYPA</name>
<dbReference type="EMBL" id="ABEU02000022">
    <property type="protein sequence ID" value="PNR30393.1"/>
    <property type="molecule type" value="Genomic_DNA"/>
</dbReference>
<organism evidence="1">
    <name type="scientific">Physcomitrium patens</name>
    <name type="common">Spreading-leaved earth moss</name>
    <name type="synonym">Physcomitrella patens</name>
    <dbReference type="NCBI Taxonomy" id="3218"/>
    <lineage>
        <taxon>Eukaryota</taxon>
        <taxon>Viridiplantae</taxon>
        <taxon>Streptophyta</taxon>
        <taxon>Embryophyta</taxon>
        <taxon>Bryophyta</taxon>
        <taxon>Bryophytina</taxon>
        <taxon>Bryopsida</taxon>
        <taxon>Funariidae</taxon>
        <taxon>Funariales</taxon>
        <taxon>Funariaceae</taxon>
        <taxon>Physcomitrium</taxon>
    </lineage>
</organism>
<reference evidence="1 3" key="1">
    <citation type="journal article" date="2008" name="Science">
        <title>The Physcomitrella genome reveals evolutionary insights into the conquest of land by plants.</title>
        <authorList>
            <person name="Rensing S."/>
            <person name="Lang D."/>
            <person name="Zimmer A."/>
            <person name="Terry A."/>
            <person name="Salamov A."/>
            <person name="Shapiro H."/>
            <person name="Nishiyama T."/>
            <person name="Perroud P.-F."/>
            <person name="Lindquist E."/>
            <person name="Kamisugi Y."/>
            <person name="Tanahashi T."/>
            <person name="Sakakibara K."/>
            <person name="Fujita T."/>
            <person name="Oishi K."/>
            <person name="Shin-I T."/>
            <person name="Kuroki Y."/>
            <person name="Toyoda A."/>
            <person name="Suzuki Y."/>
            <person name="Hashimoto A."/>
            <person name="Yamaguchi K."/>
            <person name="Sugano A."/>
            <person name="Kohara Y."/>
            <person name="Fujiyama A."/>
            <person name="Anterola A."/>
            <person name="Aoki S."/>
            <person name="Ashton N."/>
            <person name="Barbazuk W.B."/>
            <person name="Barker E."/>
            <person name="Bennetzen J."/>
            <person name="Bezanilla M."/>
            <person name="Blankenship R."/>
            <person name="Cho S.H."/>
            <person name="Dutcher S."/>
            <person name="Estelle M."/>
            <person name="Fawcett J.A."/>
            <person name="Gundlach H."/>
            <person name="Hanada K."/>
            <person name="Heyl A."/>
            <person name="Hicks K.A."/>
            <person name="Hugh J."/>
            <person name="Lohr M."/>
            <person name="Mayer K."/>
            <person name="Melkozernov A."/>
            <person name="Murata T."/>
            <person name="Nelson D."/>
            <person name="Pils B."/>
            <person name="Prigge M."/>
            <person name="Reiss B."/>
            <person name="Renner T."/>
            <person name="Rombauts S."/>
            <person name="Rushton P."/>
            <person name="Sanderfoot A."/>
            <person name="Schween G."/>
            <person name="Shiu S.-H."/>
            <person name="Stueber K."/>
            <person name="Theodoulou F.L."/>
            <person name="Tu H."/>
            <person name="Van de Peer Y."/>
            <person name="Verrier P.J."/>
            <person name="Waters E."/>
            <person name="Wood A."/>
            <person name="Yang L."/>
            <person name="Cove D."/>
            <person name="Cuming A."/>
            <person name="Hasebe M."/>
            <person name="Lucas S."/>
            <person name="Mishler D.B."/>
            <person name="Reski R."/>
            <person name="Grigoriev I."/>
            <person name="Quatrano R.S."/>
            <person name="Boore J.L."/>
        </authorList>
    </citation>
    <scope>NUCLEOTIDE SEQUENCE [LARGE SCALE GENOMIC DNA]</scope>
    <source>
        <strain evidence="2 3">cv. Gransden 2004</strain>
    </source>
</reference>
<gene>
    <name evidence="1" type="ORF">PHYPA_026709</name>
</gene>
<evidence type="ECO:0000313" key="2">
    <source>
        <dbReference type="EnsemblPlants" id="Pp3c22_4640V3.1"/>
    </source>
</evidence>
<dbReference type="EnsemblPlants" id="Pp3c22_4640V3.3">
    <property type="protein sequence ID" value="Pp3c22_4640V3.3"/>
    <property type="gene ID" value="Pp3c22_4640"/>
</dbReference>